<evidence type="ECO:0000313" key="2">
    <source>
        <dbReference type="Proteomes" id="UP001433508"/>
    </source>
</evidence>
<accession>A0ACC3SZJ6</accession>
<evidence type="ECO:0000313" key="1">
    <source>
        <dbReference type="EMBL" id="KAK9237043.1"/>
    </source>
</evidence>
<dbReference type="EMBL" id="MU971375">
    <property type="protein sequence ID" value="KAK9237043.1"/>
    <property type="molecule type" value="Genomic_DNA"/>
</dbReference>
<protein>
    <submittedName>
        <fullName evidence="1">Uncharacterized protein</fullName>
    </submittedName>
</protein>
<proteinExistence type="predicted"/>
<comment type="caution">
    <text evidence="1">The sequence shown here is derived from an EMBL/GenBank/DDBJ whole genome shotgun (WGS) entry which is preliminary data.</text>
</comment>
<organism evidence="1 2">
    <name type="scientific">Lipomyces kononenkoae</name>
    <name type="common">Yeast</name>
    <dbReference type="NCBI Taxonomy" id="34357"/>
    <lineage>
        <taxon>Eukaryota</taxon>
        <taxon>Fungi</taxon>
        <taxon>Dikarya</taxon>
        <taxon>Ascomycota</taxon>
        <taxon>Saccharomycotina</taxon>
        <taxon>Lipomycetes</taxon>
        <taxon>Lipomycetales</taxon>
        <taxon>Lipomycetaceae</taxon>
        <taxon>Lipomyces</taxon>
    </lineage>
</organism>
<dbReference type="Proteomes" id="UP001433508">
    <property type="component" value="Unassembled WGS sequence"/>
</dbReference>
<sequence length="81" mass="9016">MLKFYNGLSSQRLLTQLASLDDDLTDMIIVCEAAIRVTDGLVAARSSVRNLLDLFNPARFHSNIHLQAQPNLPLLIPLLKT</sequence>
<name>A0ACC3SZJ6_LIPKO</name>
<reference evidence="2" key="1">
    <citation type="journal article" date="2024" name="Front. Bioeng. Biotechnol.">
        <title>Genome-scale model development and genomic sequencing of the oleaginous clade Lipomyces.</title>
        <authorList>
            <person name="Czajka J.J."/>
            <person name="Han Y."/>
            <person name="Kim J."/>
            <person name="Mondo S.J."/>
            <person name="Hofstad B.A."/>
            <person name="Robles A."/>
            <person name="Haridas S."/>
            <person name="Riley R."/>
            <person name="LaButti K."/>
            <person name="Pangilinan J."/>
            <person name="Andreopoulos W."/>
            <person name="Lipzen A."/>
            <person name="Yan J."/>
            <person name="Wang M."/>
            <person name="Ng V."/>
            <person name="Grigoriev I.V."/>
            <person name="Spatafora J.W."/>
            <person name="Magnuson J.K."/>
            <person name="Baker S.E."/>
            <person name="Pomraning K.R."/>
        </authorList>
    </citation>
    <scope>NUCLEOTIDE SEQUENCE [LARGE SCALE GENOMIC DNA]</scope>
    <source>
        <strain evidence="2">CBS 7786</strain>
    </source>
</reference>
<keyword evidence="2" id="KW-1185">Reference proteome</keyword>
<gene>
    <name evidence="1" type="ORF">V1525DRAFT_405127</name>
</gene>